<evidence type="ECO:0000313" key="2">
    <source>
        <dbReference type="EMBL" id="WHX48529.1"/>
    </source>
</evidence>
<proteinExistence type="predicted"/>
<dbReference type="AlphaFoldDB" id="A0AA95I6P6"/>
<reference evidence="2" key="1">
    <citation type="submission" date="2023-05" db="EMBL/GenBank/DDBJ databases">
        <title>Comparative genomics of Bacillaceae isolates and their secondary metabolite potential.</title>
        <authorList>
            <person name="Song L."/>
            <person name="Nielsen L.J."/>
            <person name="Mohite O."/>
            <person name="Xu X."/>
            <person name="Weber T."/>
            <person name="Kovacs A.T."/>
        </authorList>
    </citation>
    <scope>NUCLEOTIDE SEQUENCE</scope>
    <source>
        <strain evidence="2">B2_4</strain>
    </source>
</reference>
<dbReference type="Proteomes" id="UP001177943">
    <property type="component" value="Chromosome"/>
</dbReference>
<feature type="transmembrane region" description="Helical" evidence="1">
    <location>
        <begin position="20"/>
        <end position="42"/>
    </location>
</feature>
<gene>
    <name evidence="2" type="ORF">QNH46_21060</name>
</gene>
<dbReference type="EMBL" id="CP126084">
    <property type="protein sequence ID" value="WHX48529.1"/>
    <property type="molecule type" value="Genomic_DNA"/>
</dbReference>
<accession>A0AA95I6P6</accession>
<keyword evidence="1" id="KW-0812">Transmembrane</keyword>
<keyword evidence="1" id="KW-0472">Membrane</keyword>
<sequence>MAAGNLLVATPTAPYEHDPLKGGIVLLIWVTIALITSFYAFIRSDVGGKY</sequence>
<dbReference type="KEGG" id="pwn:QNH46_21060"/>
<protein>
    <submittedName>
        <fullName evidence="2">Uncharacterized protein</fullName>
    </submittedName>
</protein>
<keyword evidence="1" id="KW-1133">Transmembrane helix</keyword>
<dbReference type="RefSeq" id="WP_283925898.1">
    <property type="nucleotide sequence ID" value="NZ_CP126084.1"/>
</dbReference>
<evidence type="ECO:0000313" key="3">
    <source>
        <dbReference type="Proteomes" id="UP001177943"/>
    </source>
</evidence>
<name>A0AA95I6P6_9BACL</name>
<evidence type="ECO:0000256" key="1">
    <source>
        <dbReference type="SAM" id="Phobius"/>
    </source>
</evidence>
<organism evidence="2 3">
    <name type="scientific">Paenibacillus woosongensis</name>
    <dbReference type="NCBI Taxonomy" id="307580"/>
    <lineage>
        <taxon>Bacteria</taxon>
        <taxon>Bacillati</taxon>
        <taxon>Bacillota</taxon>
        <taxon>Bacilli</taxon>
        <taxon>Bacillales</taxon>
        <taxon>Paenibacillaceae</taxon>
        <taxon>Paenibacillus</taxon>
    </lineage>
</organism>